<accession>A0A7W7XZF3</accession>
<organism evidence="2 3">
    <name type="scientific">Rehaibacterium terrae</name>
    <dbReference type="NCBI Taxonomy" id="1341696"/>
    <lineage>
        <taxon>Bacteria</taxon>
        <taxon>Pseudomonadati</taxon>
        <taxon>Pseudomonadota</taxon>
        <taxon>Gammaproteobacteria</taxon>
        <taxon>Lysobacterales</taxon>
        <taxon>Lysobacteraceae</taxon>
        <taxon>Rehaibacterium</taxon>
    </lineage>
</organism>
<keyword evidence="1" id="KW-1133">Transmembrane helix</keyword>
<keyword evidence="1" id="KW-0472">Membrane</keyword>
<keyword evidence="1" id="KW-0812">Transmembrane</keyword>
<comment type="caution">
    <text evidence="2">The sequence shown here is derived from an EMBL/GenBank/DDBJ whole genome shotgun (WGS) entry which is preliminary data.</text>
</comment>
<evidence type="ECO:0000256" key="1">
    <source>
        <dbReference type="SAM" id="Phobius"/>
    </source>
</evidence>
<feature type="transmembrane region" description="Helical" evidence="1">
    <location>
        <begin position="37"/>
        <end position="60"/>
    </location>
</feature>
<sequence length="321" mass="35865">MLAALRSRRDALADRLGRWARPRAPEPLPIHIDRRRIYVLPTGFGLFVAGLLATMLLGALNYNNNPALLLGFLLAAAAHNSLVRAHLHLSGIRLTALGAEPVHAGEVLHLRLRFEAAPRRRRHGLALRLGTAEAWLDLSGDDAAEACLALPAPRRGWQRLDRLRLSTRQPHGFAVAWCWLWPDTRLLVYPALESRAPPLPVDGGEGTLAHRRDLGEQLHHLRDYRSGDPLRQVAWKASARADRLLVREYEGRAGREVHLDWNTLTGLGHEERIRRLARWVVEAERHGLRYRLSLPGQSLGPALGPAHRHACLRALALLPDG</sequence>
<evidence type="ECO:0000313" key="3">
    <source>
        <dbReference type="Proteomes" id="UP000519004"/>
    </source>
</evidence>
<gene>
    <name evidence="2" type="ORF">HNQ58_001134</name>
</gene>
<dbReference type="PANTHER" id="PTHR34351">
    <property type="entry name" value="SLR1927 PROTEIN-RELATED"/>
    <property type="match status" value="1"/>
</dbReference>
<dbReference type="EMBL" id="JACHHX010000006">
    <property type="protein sequence ID" value="MBB5015248.1"/>
    <property type="molecule type" value="Genomic_DNA"/>
</dbReference>
<dbReference type="AlphaFoldDB" id="A0A7W7XZF3"/>
<protein>
    <submittedName>
        <fullName evidence="2">Uncharacterized protein (DUF58 family)</fullName>
    </submittedName>
</protein>
<dbReference type="PANTHER" id="PTHR34351:SF1">
    <property type="entry name" value="SLR1927 PROTEIN"/>
    <property type="match status" value="1"/>
</dbReference>
<name>A0A7W7XZF3_9GAMM</name>
<reference evidence="2 3" key="1">
    <citation type="submission" date="2020-08" db="EMBL/GenBank/DDBJ databases">
        <title>Genomic Encyclopedia of Type Strains, Phase IV (KMG-IV): sequencing the most valuable type-strain genomes for metagenomic binning, comparative biology and taxonomic classification.</title>
        <authorList>
            <person name="Goeker M."/>
        </authorList>
    </citation>
    <scope>NUCLEOTIDE SEQUENCE [LARGE SCALE GENOMIC DNA]</scope>
    <source>
        <strain evidence="2 3">DSM 25897</strain>
    </source>
</reference>
<dbReference type="Proteomes" id="UP000519004">
    <property type="component" value="Unassembled WGS sequence"/>
</dbReference>
<evidence type="ECO:0000313" key="2">
    <source>
        <dbReference type="EMBL" id="MBB5015248.1"/>
    </source>
</evidence>
<proteinExistence type="predicted"/>
<keyword evidence="3" id="KW-1185">Reference proteome</keyword>